<comment type="similarity">
    <text evidence="1">Belongs to the pseudouridine synthase RsuA family.</text>
</comment>
<dbReference type="InterPro" id="IPR018496">
    <property type="entry name" value="PsdUridine_synth_RsuA/RluB_CS"/>
</dbReference>
<evidence type="ECO:0000313" key="6">
    <source>
        <dbReference type="EMBL" id="KAK4522762.1"/>
    </source>
</evidence>
<dbReference type="InterPro" id="IPR020103">
    <property type="entry name" value="PsdUridine_synth_cat_dom_sf"/>
</dbReference>
<organism evidence="6 7">
    <name type="scientific">Galdieria yellowstonensis</name>
    <dbReference type="NCBI Taxonomy" id="3028027"/>
    <lineage>
        <taxon>Eukaryota</taxon>
        <taxon>Rhodophyta</taxon>
        <taxon>Bangiophyceae</taxon>
        <taxon>Galdieriales</taxon>
        <taxon>Galdieriaceae</taxon>
        <taxon>Galdieria</taxon>
    </lineage>
</organism>
<evidence type="ECO:0000256" key="2">
    <source>
        <dbReference type="ARBA" id="ARBA00022884"/>
    </source>
</evidence>
<dbReference type="PROSITE" id="PS01149">
    <property type="entry name" value="PSI_RSU"/>
    <property type="match status" value="1"/>
</dbReference>
<dbReference type="GO" id="GO:0003723">
    <property type="term" value="F:RNA binding"/>
    <property type="evidence" value="ECO:0007669"/>
    <property type="project" value="UniProtKB-KW"/>
</dbReference>
<sequence length="321" mass="36968">MLLSFQTVYRICHSNKAFYSYRQLWKSPSRWNKYLYLRNYCTGVFHQVESKEPAQVHSEAGERLQKFLSNSGIASRRHAEQLITSGRVKCNGVVVTALGTKILPDEDIVEVDDKIVHKRSSYRWVMLNKPFGLITTAKDDRGRRTVCDLVKDAYKDGLIPVGRLDQASTGLLLLTNETNWIHKLLHPKFGHSKEYIVRIKGRIEEKTLDKLRRGILLPGEDKPTVPAVFKAIACYADHSYVRVVIREGRKRQIRRMFLTVGHNVLSLERIRFGSLLLPSDLKQGKWRDLTPSEITKLKTELGQIFSGKNSKLVIYQIWTAF</sequence>
<dbReference type="GO" id="GO:0009982">
    <property type="term" value="F:pseudouridine synthase activity"/>
    <property type="evidence" value="ECO:0007669"/>
    <property type="project" value="InterPro"/>
</dbReference>
<evidence type="ECO:0000256" key="3">
    <source>
        <dbReference type="ARBA" id="ARBA00023235"/>
    </source>
</evidence>
<evidence type="ECO:0000256" key="4">
    <source>
        <dbReference type="PROSITE-ProRule" id="PRU00182"/>
    </source>
</evidence>
<dbReference type="InterPro" id="IPR050343">
    <property type="entry name" value="RsuA_PseudoU_synthase"/>
</dbReference>
<proteinExistence type="inferred from homology"/>
<keyword evidence="3" id="KW-0413">Isomerase</keyword>
<dbReference type="PANTHER" id="PTHR47683:SF2">
    <property type="entry name" value="RNA-BINDING S4 DOMAIN-CONTAINING PROTEIN"/>
    <property type="match status" value="1"/>
</dbReference>
<dbReference type="PANTHER" id="PTHR47683">
    <property type="entry name" value="PSEUDOURIDINE SYNTHASE FAMILY PROTEIN-RELATED"/>
    <property type="match status" value="1"/>
</dbReference>
<dbReference type="GO" id="GO:0005829">
    <property type="term" value="C:cytosol"/>
    <property type="evidence" value="ECO:0007669"/>
    <property type="project" value="UniProtKB-ARBA"/>
</dbReference>
<evidence type="ECO:0000256" key="1">
    <source>
        <dbReference type="ARBA" id="ARBA00008348"/>
    </source>
</evidence>
<feature type="domain" description="RNA-binding S4" evidence="5">
    <location>
        <begin position="62"/>
        <end position="125"/>
    </location>
</feature>
<dbReference type="SUPFAM" id="SSF55120">
    <property type="entry name" value="Pseudouridine synthase"/>
    <property type="match status" value="1"/>
</dbReference>
<reference evidence="6 7" key="1">
    <citation type="submission" date="2022-07" db="EMBL/GenBank/DDBJ databases">
        <title>Genome-wide signatures of adaptation to extreme environments.</title>
        <authorList>
            <person name="Cho C.H."/>
            <person name="Yoon H.S."/>
        </authorList>
    </citation>
    <scope>NUCLEOTIDE SEQUENCE [LARGE SCALE GENOMIC DNA]</scope>
    <source>
        <strain evidence="6 7">108.79 E11</strain>
    </source>
</reference>
<dbReference type="SUPFAM" id="SSF55174">
    <property type="entry name" value="Alpha-L RNA-binding motif"/>
    <property type="match status" value="1"/>
</dbReference>
<gene>
    <name evidence="6" type="ORF">GAYE_PCTG14G0652</name>
</gene>
<accession>A0AAV9I7I0</accession>
<dbReference type="PROSITE" id="PS50889">
    <property type="entry name" value="S4"/>
    <property type="match status" value="1"/>
</dbReference>
<dbReference type="Pfam" id="PF00849">
    <property type="entry name" value="PseudoU_synth_2"/>
    <property type="match status" value="1"/>
</dbReference>
<dbReference type="SMART" id="SM00363">
    <property type="entry name" value="S4"/>
    <property type="match status" value="1"/>
</dbReference>
<dbReference type="InterPro" id="IPR006145">
    <property type="entry name" value="PsdUridine_synth_RsuA/RluA"/>
</dbReference>
<dbReference type="Gene3D" id="3.30.70.1560">
    <property type="entry name" value="Alpha-L RNA-binding motif"/>
    <property type="match status" value="1"/>
</dbReference>
<dbReference type="FunFam" id="3.30.70.1560:FF:000001">
    <property type="entry name" value="Pseudouridine synthase"/>
    <property type="match status" value="1"/>
</dbReference>
<dbReference type="CDD" id="cd00165">
    <property type="entry name" value="S4"/>
    <property type="match status" value="1"/>
</dbReference>
<name>A0AAV9I7I0_9RHOD</name>
<dbReference type="AlphaFoldDB" id="A0AAV9I7I0"/>
<dbReference type="InterPro" id="IPR002942">
    <property type="entry name" value="S4_RNA-bd"/>
</dbReference>
<dbReference type="CDD" id="cd02870">
    <property type="entry name" value="PseudoU_synth_RsuA_like"/>
    <property type="match status" value="1"/>
</dbReference>
<dbReference type="InterPro" id="IPR020094">
    <property type="entry name" value="TruA/RsuA/RluB/E/F_N"/>
</dbReference>
<dbReference type="NCBIfam" id="TIGR00093">
    <property type="entry name" value="pseudouridine synthase"/>
    <property type="match status" value="1"/>
</dbReference>
<evidence type="ECO:0000313" key="7">
    <source>
        <dbReference type="Proteomes" id="UP001300502"/>
    </source>
</evidence>
<dbReference type="InterPro" id="IPR042092">
    <property type="entry name" value="PsdUridine_s_RsuA/RluB/E/F_cat"/>
</dbReference>
<dbReference type="GO" id="GO:0006364">
    <property type="term" value="P:rRNA processing"/>
    <property type="evidence" value="ECO:0007669"/>
    <property type="project" value="UniProtKB-ARBA"/>
</dbReference>
<dbReference type="InterPro" id="IPR000748">
    <property type="entry name" value="PsdUridine_synth_RsuA/RluB/E/F"/>
</dbReference>
<comment type="caution">
    <text evidence="6">The sequence shown here is derived from an EMBL/GenBank/DDBJ whole genome shotgun (WGS) entry which is preliminary data.</text>
</comment>
<keyword evidence="7" id="KW-1185">Reference proteome</keyword>
<keyword evidence="2 4" id="KW-0694">RNA-binding</keyword>
<dbReference type="Gene3D" id="3.10.290.10">
    <property type="entry name" value="RNA-binding S4 domain"/>
    <property type="match status" value="1"/>
</dbReference>
<evidence type="ECO:0000259" key="5">
    <source>
        <dbReference type="SMART" id="SM00363"/>
    </source>
</evidence>
<dbReference type="Gene3D" id="3.30.70.580">
    <property type="entry name" value="Pseudouridine synthase I, catalytic domain, N-terminal subdomain"/>
    <property type="match status" value="1"/>
</dbReference>
<dbReference type="GO" id="GO:0001522">
    <property type="term" value="P:pseudouridine synthesis"/>
    <property type="evidence" value="ECO:0007669"/>
    <property type="project" value="InterPro"/>
</dbReference>
<protein>
    <recommendedName>
        <fullName evidence="5">RNA-binding S4 domain-containing protein</fullName>
    </recommendedName>
</protein>
<dbReference type="Pfam" id="PF01479">
    <property type="entry name" value="S4"/>
    <property type="match status" value="1"/>
</dbReference>
<dbReference type="InterPro" id="IPR036986">
    <property type="entry name" value="S4_RNA-bd_sf"/>
</dbReference>
<dbReference type="EMBL" id="JANCYU010000007">
    <property type="protein sequence ID" value="KAK4522762.1"/>
    <property type="molecule type" value="Genomic_DNA"/>
</dbReference>
<dbReference type="FunFam" id="3.10.290.10:FF:000003">
    <property type="entry name" value="Pseudouridine synthase"/>
    <property type="match status" value="1"/>
</dbReference>
<dbReference type="Proteomes" id="UP001300502">
    <property type="component" value="Unassembled WGS sequence"/>
</dbReference>